<sequence>DDGQAVEVPARAGMRLVASSTQDFGRWSRMVEKRREIHPPPRAPAFRLTFAPRSPSTQPTINPQLQTRSKDHSHSTPITQGRLTELQYVRATALALLPSVPSFSSEFRTVCAEFIALPIKSHNASARITAPPAQATPPRQRPTRHPHRLGDYQGQDVSE</sequence>
<feature type="compositionally biased region" description="Polar residues" evidence="1">
    <location>
        <begin position="54"/>
        <end position="67"/>
    </location>
</feature>
<evidence type="ECO:0000313" key="3">
    <source>
        <dbReference type="Proteomes" id="UP000077671"/>
    </source>
</evidence>
<name>A0A8T8SNK0_9BASI</name>
<feature type="region of interest" description="Disordered" evidence="1">
    <location>
        <begin position="34"/>
        <end position="79"/>
    </location>
</feature>
<organism evidence="2 3">
    <name type="scientific">Tilletia caries</name>
    <name type="common">wheat bunt fungus</name>
    <dbReference type="NCBI Taxonomy" id="13290"/>
    <lineage>
        <taxon>Eukaryota</taxon>
        <taxon>Fungi</taxon>
        <taxon>Dikarya</taxon>
        <taxon>Basidiomycota</taxon>
        <taxon>Ustilaginomycotina</taxon>
        <taxon>Exobasidiomycetes</taxon>
        <taxon>Tilletiales</taxon>
        <taxon>Tilletiaceae</taxon>
        <taxon>Tilletia</taxon>
    </lineage>
</organism>
<evidence type="ECO:0000313" key="2">
    <source>
        <dbReference type="EMBL" id="KAE8243387.1"/>
    </source>
</evidence>
<feature type="region of interest" description="Disordered" evidence="1">
    <location>
        <begin position="126"/>
        <end position="159"/>
    </location>
</feature>
<feature type="non-terminal residue" evidence="2">
    <location>
        <position position="1"/>
    </location>
</feature>
<comment type="caution">
    <text evidence="2">The sequence shown here is derived from an EMBL/GenBank/DDBJ whole genome shotgun (WGS) entry which is preliminary data.</text>
</comment>
<reference evidence="2" key="1">
    <citation type="submission" date="2016-04" db="EMBL/GenBank/DDBJ databases">
        <authorList>
            <person name="Nguyen H.D."/>
            <person name="Kesanakurti P."/>
            <person name="Cullis J."/>
            <person name="Levesque C.A."/>
            <person name="Hambleton S."/>
        </authorList>
    </citation>
    <scope>NUCLEOTIDE SEQUENCE</scope>
    <source>
        <strain evidence="2">DAOMC 238032</strain>
    </source>
</reference>
<evidence type="ECO:0000256" key="1">
    <source>
        <dbReference type="SAM" id="MobiDB-lite"/>
    </source>
</evidence>
<dbReference type="Proteomes" id="UP000077671">
    <property type="component" value="Unassembled WGS sequence"/>
</dbReference>
<dbReference type="AlphaFoldDB" id="A0A8T8SNK0"/>
<proteinExistence type="predicted"/>
<dbReference type="EMBL" id="LWDD02001997">
    <property type="protein sequence ID" value="KAE8243387.1"/>
    <property type="molecule type" value="Genomic_DNA"/>
</dbReference>
<reference evidence="2" key="2">
    <citation type="journal article" date="2019" name="IMA Fungus">
        <title>Genome sequencing and comparison of five Tilletia species to identify candidate genes for the detection of regulated species infecting wheat.</title>
        <authorList>
            <person name="Nguyen H.D.T."/>
            <person name="Sultana T."/>
            <person name="Kesanakurti P."/>
            <person name="Hambleton S."/>
        </authorList>
    </citation>
    <scope>NUCLEOTIDE SEQUENCE</scope>
    <source>
        <strain evidence="2">DAOMC 238032</strain>
    </source>
</reference>
<accession>A0A8T8SNK0</accession>
<gene>
    <name evidence="2" type="ORF">A4X03_0g7778</name>
</gene>
<feature type="compositionally biased region" description="Low complexity" evidence="1">
    <location>
        <begin position="129"/>
        <end position="138"/>
    </location>
</feature>
<protein>
    <submittedName>
        <fullName evidence="2">Uncharacterized protein</fullName>
    </submittedName>
</protein>